<evidence type="ECO:0000256" key="4">
    <source>
        <dbReference type="ARBA" id="ARBA00003485"/>
    </source>
</evidence>
<dbReference type="InterPro" id="IPR030960">
    <property type="entry name" value="DHQS/DOIS_N"/>
</dbReference>
<keyword evidence="7" id="KW-0862">Zinc</keyword>
<dbReference type="Proteomes" id="UP000199116">
    <property type="component" value="Unassembled WGS sequence"/>
</dbReference>
<dbReference type="PANTHER" id="PTHR43622">
    <property type="entry name" value="3-DEHYDROQUINATE SYNTHASE"/>
    <property type="match status" value="1"/>
</dbReference>
<evidence type="ECO:0000256" key="1">
    <source>
        <dbReference type="ARBA" id="ARBA00001911"/>
    </source>
</evidence>
<name>A0A1I2Q6N7_9FLAO</name>
<dbReference type="SUPFAM" id="SSF56796">
    <property type="entry name" value="Dehydroquinate synthase-like"/>
    <property type="match status" value="1"/>
</dbReference>
<dbReference type="GO" id="GO:0009073">
    <property type="term" value="P:aromatic amino acid family biosynthetic process"/>
    <property type="evidence" value="ECO:0007669"/>
    <property type="project" value="InterPro"/>
</dbReference>
<dbReference type="CDD" id="cd08195">
    <property type="entry name" value="DHQS"/>
    <property type="match status" value="1"/>
</dbReference>
<organism evidence="14 15">
    <name type="scientific">Salegentibacter agarivorans</name>
    <dbReference type="NCBI Taxonomy" id="345907"/>
    <lineage>
        <taxon>Bacteria</taxon>
        <taxon>Pseudomonadati</taxon>
        <taxon>Bacteroidota</taxon>
        <taxon>Flavobacteriia</taxon>
        <taxon>Flavobacteriales</taxon>
        <taxon>Flavobacteriaceae</taxon>
        <taxon>Salegentibacter</taxon>
    </lineage>
</organism>
<sequence>MSNMAAKGPVYYQEDGFHKINTYLKEAKPSKVFILVDNNTHRDCLASFLQKIDASENFEILEIEAGEINKNLETCSGVWNALSELDADRKSLMINVGGGVVTDLGGFIASTFKRGISYINVPTSLLAMVDASVGGKTGVDLGNLKNQIGVINHAEMVIIDPSFLATLPQNEMRSGLAEILKHALISSETYWEKVTNLSELTLDDLDDIIRESVEIKAKVVTEDPEENGLRKTLNYGHTLGHAIESYFLTHPEKTTLLHGEAIAVGMVLATYLSKELKSFPEDKLKEITIKILDIYEKVEFLEEDIQQIIDLMKYDKKNSHGNINFVLLKDIGNTEIDCKVPNTLIWNAFEYYRKT</sequence>
<keyword evidence="6" id="KW-0547">Nucleotide-binding</keyword>
<evidence type="ECO:0000256" key="3">
    <source>
        <dbReference type="ARBA" id="ARBA00001947"/>
    </source>
</evidence>
<keyword evidence="5" id="KW-0479">Metal-binding</keyword>
<dbReference type="InterPro" id="IPR050071">
    <property type="entry name" value="Dehydroquinate_synthase"/>
</dbReference>
<dbReference type="EMBL" id="FOOH01000042">
    <property type="protein sequence ID" value="SFG23019.1"/>
    <property type="molecule type" value="Genomic_DNA"/>
</dbReference>
<keyword evidence="15" id="KW-1185">Reference proteome</keyword>
<comment type="cofactor">
    <cofactor evidence="1">
        <name>NAD(+)</name>
        <dbReference type="ChEBI" id="CHEBI:57540"/>
    </cofactor>
</comment>
<keyword evidence="10" id="KW-0170">Cobalt</keyword>
<dbReference type="GO" id="GO:0005737">
    <property type="term" value="C:cytoplasm"/>
    <property type="evidence" value="ECO:0007669"/>
    <property type="project" value="InterPro"/>
</dbReference>
<dbReference type="NCBIfam" id="TIGR01357">
    <property type="entry name" value="aroB"/>
    <property type="match status" value="1"/>
</dbReference>
<dbReference type="InterPro" id="IPR016037">
    <property type="entry name" value="DHQ_synth_AroB"/>
</dbReference>
<proteinExistence type="predicted"/>
<dbReference type="RefSeq" id="WP_093306596.1">
    <property type="nucleotide sequence ID" value="NZ_FOOH01000042.1"/>
</dbReference>
<evidence type="ECO:0000256" key="6">
    <source>
        <dbReference type="ARBA" id="ARBA00022741"/>
    </source>
</evidence>
<gene>
    <name evidence="14" type="ORF">SAMN04488033_14212</name>
</gene>
<evidence type="ECO:0000259" key="13">
    <source>
        <dbReference type="Pfam" id="PF24621"/>
    </source>
</evidence>
<evidence type="ECO:0000256" key="8">
    <source>
        <dbReference type="ARBA" id="ARBA00023027"/>
    </source>
</evidence>
<dbReference type="Gene3D" id="1.20.1090.10">
    <property type="entry name" value="Dehydroquinate synthase-like - alpha domain"/>
    <property type="match status" value="1"/>
</dbReference>
<dbReference type="PIRSF" id="PIRSF001455">
    <property type="entry name" value="DHQ_synth"/>
    <property type="match status" value="1"/>
</dbReference>
<evidence type="ECO:0000256" key="2">
    <source>
        <dbReference type="ARBA" id="ARBA00001941"/>
    </source>
</evidence>
<comment type="cofactor">
    <cofactor evidence="3">
        <name>Zn(2+)</name>
        <dbReference type="ChEBI" id="CHEBI:29105"/>
    </cofactor>
</comment>
<dbReference type="PANTHER" id="PTHR43622:SF1">
    <property type="entry name" value="3-DEHYDROQUINATE SYNTHASE"/>
    <property type="match status" value="1"/>
</dbReference>
<dbReference type="GO" id="GO:0046872">
    <property type="term" value="F:metal ion binding"/>
    <property type="evidence" value="ECO:0007669"/>
    <property type="project" value="UniProtKB-KW"/>
</dbReference>
<dbReference type="GO" id="GO:0009423">
    <property type="term" value="P:chorismate biosynthetic process"/>
    <property type="evidence" value="ECO:0007669"/>
    <property type="project" value="UniProtKB-UniRule"/>
</dbReference>
<feature type="domain" description="3-dehydroquinate synthase C-terminal" evidence="13">
    <location>
        <begin position="175"/>
        <end position="318"/>
    </location>
</feature>
<dbReference type="EC" id="4.2.3.4" evidence="11"/>
<protein>
    <recommendedName>
        <fullName evidence="11">3-dehydroquinate synthase</fullName>
        <ecNumber evidence="11">4.2.3.4</ecNumber>
    </recommendedName>
</protein>
<evidence type="ECO:0000256" key="10">
    <source>
        <dbReference type="ARBA" id="ARBA00023285"/>
    </source>
</evidence>
<evidence type="ECO:0000256" key="7">
    <source>
        <dbReference type="ARBA" id="ARBA00022833"/>
    </source>
</evidence>
<comment type="function">
    <text evidence="4">Catalyzes the conversion of 3-deoxy-D-arabino-heptulosonate 7-phosphate (DAHP) to dehydroquinate (DHQ).</text>
</comment>
<keyword evidence="9" id="KW-0456">Lyase</keyword>
<keyword evidence="8" id="KW-0520">NAD</keyword>
<dbReference type="InterPro" id="IPR030963">
    <property type="entry name" value="DHQ_synth_fam"/>
</dbReference>
<reference evidence="15" key="1">
    <citation type="submission" date="2016-10" db="EMBL/GenBank/DDBJ databases">
        <authorList>
            <person name="Varghese N."/>
            <person name="Submissions S."/>
        </authorList>
    </citation>
    <scope>NUCLEOTIDE SEQUENCE [LARGE SCALE GENOMIC DNA]</scope>
    <source>
        <strain evidence="15">DSM 23515</strain>
    </source>
</reference>
<evidence type="ECO:0000256" key="11">
    <source>
        <dbReference type="NCBIfam" id="TIGR01357"/>
    </source>
</evidence>
<feature type="domain" description="3-dehydroquinate synthase N-terminal" evidence="12">
    <location>
        <begin position="61"/>
        <end position="173"/>
    </location>
</feature>
<dbReference type="Gene3D" id="3.40.50.1970">
    <property type="match status" value="1"/>
</dbReference>
<dbReference type="Pfam" id="PF01761">
    <property type="entry name" value="DHQ_synthase"/>
    <property type="match status" value="1"/>
</dbReference>
<dbReference type="FunFam" id="3.40.50.1970:FF:000007">
    <property type="entry name" value="Pentafunctional AROM polypeptide"/>
    <property type="match status" value="1"/>
</dbReference>
<dbReference type="GO" id="GO:0003856">
    <property type="term" value="F:3-dehydroquinate synthase activity"/>
    <property type="evidence" value="ECO:0007669"/>
    <property type="project" value="UniProtKB-UniRule"/>
</dbReference>
<comment type="cofactor">
    <cofactor evidence="2">
        <name>Co(2+)</name>
        <dbReference type="ChEBI" id="CHEBI:48828"/>
    </cofactor>
</comment>
<evidence type="ECO:0000313" key="14">
    <source>
        <dbReference type="EMBL" id="SFG23019.1"/>
    </source>
</evidence>
<dbReference type="InterPro" id="IPR056179">
    <property type="entry name" value="DHQS_C"/>
</dbReference>
<dbReference type="GO" id="GO:0000166">
    <property type="term" value="F:nucleotide binding"/>
    <property type="evidence" value="ECO:0007669"/>
    <property type="project" value="UniProtKB-KW"/>
</dbReference>
<evidence type="ECO:0000256" key="9">
    <source>
        <dbReference type="ARBA" id="ARBA00023239"/>
    </source>
</evidence>
<evidence type="ECO:0000256" key="5">
    <source>
        <dbReference type="ARBA" id="ARBA00022723"/>
    </source>
</evidence>
<accession>A0A1I2Q6N7</accession>
<dbReference type="AlphaFoldDB" id="A0A1I2Q6N7"/>
<evidence type="ECO:0000259" key="12">
    <source>
        <dbReference type="Pfam" id="PF01761"/>
    </source>
</evidence>
<evidence type="ECO:0000313" key="15">
    <source>
        <dbReference type="Proteomes" id="UP000199116"/>
    </source>
</evidence>
<dbReference type="Pfam" id="PF24621">
    <property type="entry name" value="DHQS_C"/>
    <property type="match status" value="1"/>
</dbReference>